<dbReference type="EMBL" id="FPCG01000009">
    <property type="protein sequence ID" value="SFV24032.1"/>
    <property type="molecule type" value="Genomic_DNA"/>
</dbReference>
<dbReference type="STRING" id="574650.SAMN04487966_10973"/>
<dbReference type="RefSeq" id="WP_091698379.1">
    <property type="nucleotide sequence ID" value="NZ_FPCG01000009.1"/>
</dbReference>
<dbReference type="AlphaFoldDB" id="A0A1I7MQ23"/>
<organism evidence="1 2">
    <name type="scientific">Micrococcus terreus</name>
    <dbReference type="NCBI Taxonomy" id="574650"/>
    <lineage>
        <taxon>Bacteria</taxon>
        <taxon>Bacillati</taxon>
        <taxon>Actinomycetota</taxon>
        <taxon>Actinomycetes</taxon>
        <taxon>Micrococcales</taxon>
        <taxon>Micrococcaceae</taxon>
        <taxon>Micrococcus</taxon>
    </lineage>
</organism>
<evidence type="ECO:0000313" key="1">
    <source>
        <dbReference type="EMBL" id="SFV24032.1"/>
    </source>
</evidence>
<evidence type="ECO:0000313" key="2">
    <source>
        <dbReference type="Proteomes" id="UP000198881"/>
    </source>
</evidence>
<reference evidence="1 2" key="1">
    <citation type="submission" date="2016-10" db="EMBL/GenBank/DDBJ databases">
        <authorList>
            <person name="de Groot N.N."/>
        </authorList>
    </citation>
    <scope>NUCLEOTIDE SEQUENCE [LARGE SCALE GENOMIC DNA]</scope>
    <source>
        <strain evidence="1 2">CGMCC 1.7054</strain>
    </source>
</reference>
<protein>
    <submittedName>
        <fullName evidence="1">Uncharacterized protein</fullName>
    </submittedName>
</protein>
<sequence length="83" mass="8604">MTHITCTASRLTLPIRLGAVAALVTGALFGSTVPAIAHETADPAEVAVLVSPARAADAPEAEDPDVIQELLCKAFPRACPKKR</sequence>
<gene>
    <name evidence="1" type="ORF">SAMN04487966_10973</name>
</gene>
<proteinExistence type="predicted"/>
<accession>A0A1I7MQ23</accession>
<dbReference type="Proteomes" id="UP000198881">
    <property type="component" value="Unassembled WGS sequence"/>
</dbReference>
<name>A0A1I7MQ23_9MICC</name>
<keyword evidence="2" id="KW-1185">Reference proteome</keyword>